<evidence type="ECO:0000313" key="1">
    <source>
        <dbReference type="EMBL" id="ODG93749.1"/>
    </source>
</evidence>
<reference evidence="1 2" key="1">
    <citation type="submission" date="2016-07" db="EMBL/GenBank/DDBJ databases">
        <authorList>
            <person name="Townsley L."/>
            <person name="Shank E.A."/>
        </authorList>
    </citation>
    <scope>NUCLEOTIDE SEQUENCE [LARGE SCALE GENOMIC DNA]</scope>
    <source>
        <strain evidence="1 2">CH01</strain>
    </source>
</reference>
<protein>
    <submittedName>
        <fullName evidence="1">Uncharacterized protein</fullName>
    </submittedName>
</protein>
<dbReference type="EMBL" id="MDKC01000001">
    <property type="protein sequence ID" value="ODG93749.1"/>
    <property type="molecule type" value="Genomic_DNA"/>
</dbReference>
<gene>
    <name evidence="1" type="ORF">BED47_00850</name>
</gene>
<evidence type="ECO:0000313" key="2">
    <source>
        <dbReference type="Proteomes" id="UP000094580"/>
    </source>
</evidence>
<dbReference type="RefSeq" id="WP_069031934.1">
    <property type="nucleotide sequence ID" value="NZ_MDKC01000001.1"/>
</dbReference>
<keyword evidence="2" id="KW-1185">Reference proteome</keyword>
<name>A0ABX2ZZC4_9BACI</name>
<organism evidence="1 2">
    <name type="scientific">Gottfriedia luciferensis</name>
    <dbReference type="NCBI Taxonomy" id="178774"/>
    <lineage>
        <taxon>Bacteria</taxon>
        <taxon>Bacillati</taxon>
        <taxon>Bacillota</taxon>
        <taxon>Bacilli</taxon>
        <taxon>Bacillales</taxon>
        <taxon>Bacillaceae</taxon>
        <taxon>Gottfriedia</taxon>
    </lineage>
</organism>
<sequence length="109" mass="13263">MRQYYGALYQTPYLYSSSALERYFNHAKDEDEVKAIQHHMQRHDVYDEPSYDGFMKVTKLIQKDQFEEYETDWDELETMFKPFVQWDGTIRLRPNRYAGKNALIESEEF</sequence>
<proteinExistence type="predicted"/>
<dbReference type="Proteomes" id="UP000094580">
    <property type="component" value="Unassembled WGS sequence"/>
</dbReference>
<comment type="caution">
    <text evidence="1">The sequence shown here is derived from an EMBL/GenBank/DDBJ whole genome shotgun (WGS) entry which is preliminary data.</text>
</comment>
<accession>A0ABX2ZZC4</accession>